<keyword evidence="1" id="KW-1133">Transmembrane helix</keyword>
<dbReference type="AlphaFoldDB" id="A0A1I8AXA0"/>
<keyword evidence="2" id="KW-1185">Reference proteome</keyword>
<sequence>MDLAFFASPYSFGGIKYFANFNRRWPFIQCKMETAIIPFANQTGVLFLIFYANITNNTINIIRILIYITFHLTPLFNPIICILTNTPYRNAIFKRLQILPQ</sequence>
<feature type="transmembrane region" description="Helical" evidence="1">
    <location>
        <begin position="64"/>
        <end position="85"/>
    </location>
</feature>
<dbReference type="Pfam" id="PF10317">
    <property type="entry name" value="7TM_GPCR_Srd"/>
    <property type="match status" value="1"/>
</dbReference>
<evidence type="ECO:0000313" key="3">
    <source>
        <dbReference type="WBParaSite" id="MhA1_Contig106.frz3.gene3"/>
    </source>
</evidence>
<dbReference type="WBParaSite" id="MhA1_Contig106.frz3.gene3">
    <property type="protein sequence ID" value="MhA1_Contig106.frz3.gene3"/>
    <property type="gene ID" value="MhA1_Contig106.frz3.gene3"/>
</dbReference>
<accession>A0A1I8AXA0</accession>
<proteinExistence type="predicted"/>
<dbReference type="InterPro" id="IPR019421">
    <property type="entry name" value="7TM_GPCR_serpentine_rcpt_Srd"/>
</dbReference>
<name>A0A1I8AXA0_MELHA</name>
<evidence type="ECO:0000313" key="2">
    <source>
        <dbReference type="Proteomes" id="UP000095281"/>
    </source>
</evidence>
<keyword evidence="1" id="KW-0472">Membrane</keyword>
<organism evidence="2 3">
    <name type="scientific">Meloidogyne hapla</name>
    <name type="common">Root-knot nematode worm</name>
    <dbReference type="NCBI Taxonomy" id="6305"/>
    <lineage>
        <taxon>Eukaryota</taxon>
        <taxon>Metazoa</taxon>
        <taxon>Ecdysozoa</taxon>
        <taxon>Nematoda</taxon>
        <taxon>Chromadorea</taxon>
        <taxon>Rhabditida</taxon>
        <taxon>Tylenchina</taxon>
        <taxon>Tylenchomorpha</taxon>
        <taxon>Tylenchoidea</taxon>
        <taxon>Meloidogynidae</taxon>
        <taxon>Meloidogyninae</taxon>
        <taxon>Meloidogyne</taxon>
    </lineage>
</organism>
<evidence type="ECO:0000256" key="1">
    <source>
        <dbReference type="SAM" id="Phobius"/>
    </source>
</evidence>
<feature type="transmembrane region" description="Helical" evidence="1">
    <location>
        <begin position="34"/>
        <end position="52"/>
    </location>
</feature>
<protein>
    <submittedName>
        <fullName evidence="3">G_PROTEIN_RECEP_F1_2 domain-containing protein</fullName>
    </submittedName>
</protein>
<reference evidence="3" key="1">
    <citation type="submission" date="2016-11" db="UniProtKB">
        <authorList>
            <consortium name="WormBaseParasite"/>
        </authorList>
    </citation>
    <scope>IDENTIFICATION</scope>
</reference>
<keyword evidence="1" id="KW-0812">Transmembrane</keyword>
<dbReference type="Proteomes" id="UP000095281">
    <property type="component" value="Unplaced"/>
</dbReference>